<dbReference type="Proteomes" id="UP001058072">
    <property type="component" value="Chromosome"/>
</dbReference>
<accession>A0A9Q9FDP3</accession>
<sequence length="144" mass="16065">MNYSNIRIVNQPFNPALGWTTINQGPNSIQISSRPPFYGPSIGNNMPSSGGSQPSGSQMMPTTPAPNFTPQKNQNQFSTFAIDAGSISGCLYRWVYIWPSRSNQGFWLYLTYVGRRSIAGFRASGWGFSYYGMDVNQIDSFQCY</sequence>
<evidence type="ECO:0008006" key="4">
    <source>
        <dbReference type="Google" id="ProtNLM"/>
    </source>
</evidence>
<name>A0A9Q9FDP3_9FIRM</name>
<organism evidence="2 3">
    <name type="scientific">Turicibacter bilis</name>
    <dbReference type="NCBI Taxonomy" id="2735723"/>
    <lineage>
        <taxon>Bacteria</taxon>
        <taxon>Bacillati</taxon>
        <taxon>Bacillota</taxon>
        <taxon>Erysipelotrichia</taxon>
        <taxon>Erysipelotrichales</taxon>
        <taxon>Turicibacteraceae</taxon>
        <taxon>Turicibacter</taxon>
    </lineage>
</organism>
<evidence type="ECO:0000313" key="3">
    <source>
        <dbReference type="Proteomes" id="UP001058072"/>
    </source>
</evidence>
<proteinExistence type="predicted"/>
<evidence type="ECO:0000256" key="1">
    <source>
        <dbReference type="SAM" id="MobiDB-lite"/>
    </source>
</evidence>
<dbReference type="RefSeq" id="WP_212724275.1">
    <property type="nucleotide sequence ID" value="NZ_CP071250.1"/>
</dbReference>
<protein>
    <recommendedName>
        <fullName evidence="4">Collagen-like protein</fullName>
    </recommendedName>
</protein>
<feature type="region of interest" description="Disordered" evidence="1">
    <location>
        <begin position="42"/>
        <end position="69"/>
    </location>
</feature>
<evidence type="ECO:0000313" key="2">
    <source>
        <dbReference type="EMBL" id="UUF07483.1"/>
    </source>
</evidence>
<dbReference type="EMBL" id="CP071250">
    <property type="protein sequence ID" value="UUF07483.1"/>
    <property type="molecule type" value="Genomic_DNA"/>
</dbReference>
<reference evidence="2" key="1">
    <citation type="submission" date="2021-03" db="EMBL/GenBank/DDBJ databases">
        <title>Comparative Genomics and Metabolomics in the genus Turicibacter.</title>
        <authorList>
            <person name="Maki J."/>
            <person name="Looft T."/>
        </authorList>
    </citation>
    <scope>NUCLEOTIDE SEQUENCE</scope>
    <source>
        <strain evidence="2">ISU324</strain>
    </source>
</reference>
<gene>
    <name evidence="2" type="ORF">J0J70_07520</name>
</gene>
<feature type="compositionally biased region" description="Low complexity" evidence="1">
    <location>
        <begin position="46"/>
        <end position="61"/>
    </location>
</feature>
<dbReference type="AlphaFoldDB" id="A0A9Q9FDP3"/>